<dbReference type="Pfam" id="PF11010">
    <property type="entry name" value="DUF2848"/>
    <property type="match status" value="1"/>
</dbReference>
<evidence type="ECO:0000313" key="1">
    <source>
        <dbReference type="EMBL" id="TCO64295.1"/>
    </source>
</evidence>
<dbReference type="Proteomes" id="UP000295680">
    <property type="component" value="Unassembled WGS sequence"/>
</dbReference>
<dbReference type="InterPro" id="IPR036663">
    <property type="entry name" value="Fumarylacetoacetase_C_sf"/>
</dbReference>
<accession>A0A4R2KCS5</accession>
<proteinExistence type="predicted"/>
<comment type="caution">
    <text evidence="1">The sequence shown here is derived from an EMBL/GenBank/DDBJ whole genome shotgun (WGS) entry which is preliminary data.</text>
</comment>
<organism evidence="1 2">
    <name type="scientific">Actinocrispum wychmicini</name>
    <dbReference type="NCBI Taxonomy" id="1213861"/>
    <lineage>
        <taxon>Bacteria</taxon>
        <taxon>Bacillati</taxon>
        <taxon>Actinomycetota</taxon>
        <taxon>Actinomycetes</taxon>
        <taxon>Pseudonocardiales</taxon>
        <taxon>Pseudonocardiaceae</taxon>
        <taxon>Actinocrispum</taxon>
    </lineage>
</organism>
<dbReference type="InterPro" id="IPR021269">
    <property type="entry name" value="DUF2848"/>
</dbReference>
<reference evidence="1 2" key="1">
    <citation type="submission" date="2019-03" db="EMBL/GenBank/DDBJ databases">
        <title>Genomic Encyclopedia of Type Strains, Phase IV (KMG-IV): sequencing the most valuable type-strain genomes for metagenomic binning, comparative biology and taxonomic classification.</title>
        <authorList>
            <person name="Goeker M."/>
        </authorList>
    </citation>
    <scope>NUCLEOTIDE SEQUENCE [LARGE SCALE GENOMIC DNA]</scope>
    <source>
        <strain evidence="1 2">DSM 45934</strain>
    </source>
</reference>
<sequence length="224" mass="24641">MLHFSLPDGQRVSVEVRSVLNAGFSGRSDDVVAAHIAELAALGIPAPNVTPCLYPVAPYLATQSGEVLVQHGRTSGEVEWALVITRDDVLLTVASDHTDRDLERHGVGWSKQVAPNVLSHQAWRFAEVAERMDAMTLTAWVRNGEWTEIQNGTCADLQPPKYWLDVMEANNLHVPGTVLMSGTLPMRRGVNQFADAWRGELSDPTTGRTLTAEYHVRRLPDPIA</sequence>
<dbReference type="AlphaFoldDB" id="A0A4R2KCS5"/>
<dbReference type="GO" id="GO:0003824">
    <property type="term" value="F:catalytic activity"/>
    <property type="evidence" value="ECO:0007669"/>
    <property type="project" value="InterPro"/>
</dbReference>
<dbReference type="SUPFAM" id="SSF56529">
    <property type="entry name" value="FAH"/>
    <property type="match status" value="1"/>
</dbReference>
<evidence type="ECO:0000313" key="2">
    <source>
        <dbReference type="Proteomes" id="UP000295680"/>
    </source>
</evidence>
<protein>
    <submittedName>
        <fullName evidence="1">Uncharacterized protein DUF2848</fullName>
    </submittedName>
</protein>
<name>A0A4R2KCS5_9PSEU</name>
<gene>
    <name evidence="1" type="ORF">EV192_10161</name>
</gene>
<keyword evidence="2" id="KW-1185">Reference proteome</keyword>
<dbReference type="EMBL" id="SLWS01000001">
    <property type="protein sequence ID" value="TCO64295.1"/>
    <property type="molecule type" value="Genomic_DNA"/>
</dbReference>